<sequence>MKNILILILFLNSINLSAQVKSGYITYGETIVSVPIDTSKIKDSQIKSIISQQNSAIKSALSSDLELYEMRFNTIESNFKLMPFLENDANPNLKRAVSYGIYYNNIEKNTSLHQLYAFDEYYLIKDESNPFVWKISNESKKIGDYLCYKAIAIVENHINVKSEIIAWFAPELPFQFGPKNYGGLPGLILAIIERGHYFYAKKIILSNEEEIIIVPSKGKKVSKEEFNEIGRKIMMQMRGEN</sequence>
<protein>
    <submittedName>
        <fullName evidence="2">GLPGLI family protein</fullName>
    </submittedName>
</protein>
<evidence type="ECO:0000313" key="3">
    <source>
        <dbReference type="Proteomes" id="UP000541857"/>
    </source>
</evidence>
<comment type="caution">
    <text evidence="2">The sequence shown here is derived from an EMBL/GenBank/DDBJ whole genome shotgun (WGS) entry which is preliminary data.</text>
</comment>
<proteinExistence type="predicted"/>
<feature type="signal peptide" evidence="1">
    <location>
        <begin position="1"/>
        <end position="18"/>
    </location>
</feature>
<dbReference type="Pfam" id="PF09697">
    <property type="entry name" value="Porph_ging"/>
    <property type="match status" value="1"/>
</dbReference>
<keyword evidence="1" id="KW-0732">Signal</keyword>
<feature type="chain" id="PRO_5030551316" evidence="1">
    <location>
        <begin position="19"/>
        <end position="241"/>
    </location>
</feature>
<evidence type="ECO:0000256" key="1">
    <source>
        <dbReference type="SAM" id="SignalP"/>
    </source>
</evidence>
<dbReference type="RefSeq" id="WP_182203337.1">
    <property type="nucleotide sequence ID" value="NZ_JACGLT010000003.1"/>
</dbReference>
<dbReference type="InterPro" id="IPR005901">
    <property type="entry name" value="GLPGLI"/>
</dbReference>
<evidence type="ECO:0000313" key="2">
    <source>
        <dbReference type="EMBL" id="MBA6152146.1"/>
    </source>
</evidence>
<dbReference type="EMBL" id="JACGLT010000003">
    <property type="protein sequence ID" value="MBA6152146.1"/>
    <property type="molecule type" value="Genomic_DNA"/>
</dbReference>
<name>A0A7W2M3Q3_9FLAO</name>
<organism evidence="2 3">
    <name type="scientific">Gelidibacter maritimus</name>
    <dbReference type="NCBI Taxonomy" id="2761487"/>
    <lineage>
        <taxon>Bacteria</taxon>
        <taxon>Pseudomonadati</taxon>
        <taxon>Bacteroidota</taxon>
        <taxon>Flavobacteriia</taxon>
        <taxon>Flavobacteriales</taxon>
        <taxon>Flavobacteriaceae</taxon>
        <taxon>Gelidibacter</taxon>
    </lineage>
</organism>
<keyword evidence="3" id="KW-1185">Reference proteome</keyword>
<gene>
    <name evidence="2" type="ORF">H3Z82_05335</name>
</gene>
<accession>A0A7W2M3Q3</accession>
<reference evidence="2 3" key="1">
    <citation type="submission" date="2020-07" db="EMBL/GenBank/DDBJ databases">
        <title>Bacterium isolated from marine sediment.</title>
        <authorList>
            <person name="Shang D."/>
        </authorList>
    </citation>
    <scope>NUCLEOTIDE SEQUENCE [LARGE SCALE GENOMIC DNA]</scope>
    <source>
        <strain evidence="2 3">F6074</strain>
    </source>
</reference>
<dbReference type="NCBIfam" id="TIGR01200">
    <property type="entry name" value="GLPGLI"/>
    <property type="match status" value="1"/>
</dbReference>
<dbReference type="AlphaFoldDB" id="A0A7W2M3Q3"/>
<dbReference type="Proteomes" id="UP000541857">
    <property type="component" value="Unassembled WGS sequence"/>
</dbReference>